<dbReference type="AlphaFoldDB" id="A0A5N7CH00"/>
<feature type="region of interest" description="Disordered" evidence="1">
    <location>
        <begin position="692"/>
        <end position="711"/>
    </location>
</feature>
<feature type="compositionally biased region" description="Polar residues" evidence="1">
    <location>
        <begin position="167"/>
        <end position="176"/>
    </location>
</feature>
<reference evidence="2" key="1">
    <citation type="submission" date="2019-04" db="EMBL/GenBank/DDBJ databases">
        <title>Friends and foes A comparative genomics studyof 23 Aspergillus species from section Flavi.</title>
        <authorList>
            <consortium name="DOE Joint Genome Institute"/>
            <person name="Kjaerbolling I."/>
            <person name="Vesth T."/>
            <person name="Frisvad J.C."/>
            <person name="Nybo J.L."/>
            <person name="Theobald S."/>
            <person name="Kildgaard S."/>
            <person name="Isbrandt T."/>
            <person name="Kuo A."/>
            <person name="Sato A."/>
            <person name="Lyhne E.K."/>
            <person name="Kogle M.E."/>
            <person name="Wiebenga A."/>
            <person name="Kun R.S."/>
            <person name="Lubbers R.J."/>
            <person name="Makela M.R."/>
            <person name="Barry K."/>
            <person name="Chovatia M."/>
            <person name="Clum A."/>
            <person name="Daum C."/>
            <person name="Haridas S."/>
            <person name="He G."/>
            <person name="LaButti K."/>
            <person name="Lipzen A."/>
            <person name="Mondo S."/>
            <person name="Riley R."/>
            <person name="Salamov A."/>
            <person name="Simmons B.A."/>
            <person name="Magnuson J.K."/>
            <person name="Henrissat B."/>
            <person name="Mortensen U.H."/>
            <person name="Larsen T.O."/>
            <person name="Devries R.P."/>
            <person name="Grigoriev I.V."/>
            <person name="Machida M."/>
            <person name="Baker S.E."/>
            <person name="Andersen M.R."/>
        </authorList>
    </citation>
    <scope>NUCLEOTIDE SEQUENCE [LARGE SCALE GENOMIC DNA]</scope>
    <source>
        <strain evidence="2">IBT 14317</strain>
    </source>
</reference>
<sequence length="749" mass="83840">MSYSADLSAAARTFFQPFSLDINTDNPCSGLLLLNNADTLLYIDPPPQKASVSALPRSPECIPHRICSQKLLDTGSTYFKDLFLPRAQARTISRRGLEGKLTNGIKYVIDLTPPTVEEDAVIFLTELSCPLGIRNWAQSSPAWCSLPSALVGGQDEVELPEGKVESPSASGNTRSNAPGRKPGLPLEYSVIRHRRGIEHIIYALEGFTPELDTPCKFWTFFALARVFGVATAPKIRSLVLSWLYDPTNVQLIEHHPEIAYKIGCGIQCDYLCRDSFSVLVGEEALFLLAYSDKQPLPGKPQWTFHGRLREPLLDDDELQRIEYASKSFMEHVIDRFLRLAGSEMHWLLELPTFQELLNFTPETYMENIYTFELISTCKEYVRAHIVQWVERGNGIWLPVTGSNKDNNPSAHYKYAYSSMRYPERILCRTFWKNLMNEQFTGSEFPDIDEFFWNPSVASLGDWLPTFRAHDNATIKRVTRDNLCEIVYKFNSLVGGSKDEKLNYHPHAASPWVMVENYDPSTWLSNLFAQRKGLFDLDSFISEVRSYVTKYASDMFDLGRGSIEKTDTVTCLTENEFKYLPLWAGGNDDGTGGVFMDQDIPILETGGFSTPGPEIHLGSAASTAGSISMISTRDIESTVQGASHRTTDGYGVDVMSIQSMSICSQKDKDGVNGYQEPTSVEGYGTADDSSFLLNSSADDDEDGSFEYDSDGSDTVVLDTLSQSNDLSDFEELDLSGDNTVTLDFRLRRNN</sequence>
<feature type="compositionally biased region" description="Acidic residues" evidence="1">
    <location>
        <begin position="696"/>
        <end position="710"/>
    </location>
</feature>
<protein>
    <submittedName>
        <fullName evidence="2">Uncharacterized protein</fullName>
    </submittedName>
</protein>
<dbReference type="Proteomes" id="UP000326877">
    <property type="component" value="Unassembled WGS sequence"/>
</dbReference>
<evidence type="ECO:0000256" key="1">
    <source>
        <dbReference type="SAM" id="MobiDB-lite"/>
    </source>
</evidence>
<dbReference type="EMBL" id="ML735230">
    <property type="protein sequence ID" value="KAE8393345.1"/>
    <property type="molecule type" value="Genomic_DNA"/>
</dbReference>
<organism evidence="2">
    <name type="scientific">Petromyces alliaceus</name>
    <name type="common">Aspergillus alliaceus</name>
    <dbReference type="NCBI Taxonomy" id="209559"/>
    <lineage>
        <taxon>Eukaryota</taxon>
        <taxon>Fungi</taxon>
        <taxon>Dikarya</taxon>
        <taxon>Ascomycota</taxon>
        <taxon>Pezizomycotina</taxon>
        <taxon>Eurotiomycetes</taxon>
        <taxon>Eurotiomycetidae</taxon>
        <taxon>Eurotiales</taxon>
        <taxon>Aspergillaceae</taxon>
        <taxon>Aspergillus</taxon>
        <taxon>Aspergillus subgen. Circumdati</taxon>
    </lineage>
</organism>
<feature type="region of interest" description="Disordered" evidence="1">
    <location>
        <begin position="160"/>
        <end position="181"/>
    </location>
</feature>
<evidence type="ECO:0000313" key="2">
    <source>
        <dbReference type="EMBL" id="KAE8393345.1"/>
    </source>
</evidence>
<accession>A0A5N7CH00</accession>
<dbReference type="OrthoDB" id="5371510at2759"/>
<gene>
    <name evidence="2" type="ORF">BDV23DRAFT_39591</name>
</gene>
<feature type="region of interest" description="Disordered" evidence="1">
    <location>
        <begin position="665"/>
        <end position="686"/>
    </location>
</feature>
<proteinExistence type="predicted"/>
<name>A0A5N7CH00_PETAA</name>